<name>A0ABQ8TQL9_PERAM</name>
<protein>
    <submittedName>
        <fullName evidence="1">Uncharacterized protein</fullName>
    </submittedName>
</protein>
<gene>
    <name evidence="1" type="ORF">ANN_10032</name>
</gene>
<comment type="caution">
    <text evidence="1">The sequence shown here is derived from an EMBL/GenBank/DDBJ whole genome shotgun (WGS) entry which is preliminary data.</text>
</comment>
<organism evidence="1 2">
    <name type="scientific">Periplaneta americana</name>
    <name type="common">American cockroach</name>
    <name type="synonym">Blatta americana</name>
    <dbReference type="NCBI Taxonomy" id="6978"/>
    <lineage>
        <taxon>Eukaryota</taxon>
        <taxon>Metazoa</taxon>
        <taxon>Ecdysozoa</taxon>
        <taxon>Arthropoda</taxon>
        <taxon>Hexapoda</taxon>
        <taxon>Insecta</taxon>
        <taxon>Pterygota</taxon>
        <taxon>Neoptera</taxon>
        <taxon>Polyneoptera</taxon>
        <taxon>Dictyoptera</taxon>
        <taxon>Blattodea</taxon>
        <taxon>Blattoidea</taxon>
        <taxon>Blattidae</taxon>
        <taxon>Blattinae</taxon>
        <taxon>Periplaneta</taxon>
    </lineage>
</organism>
<dbReference type="EMBL" id="JAJSOF020000005">
    <property type="protein sequence ID" value="KAJ4448022.1"/>
    <property type="molecule type" value="Genomic_DNA"/>
</dbReference>
<reference evidence="1 2" key="1">
    <citation type="journal article" date="2022" name="Allergy">
        <title>Genome assembly and annotation of Periplaneta americana reveal a comprehensive cockroach allergen profile.</title>
        <authorList>
            <person name="Wang L."/>
            <person name="Xiong Q."/>
            <person name="Saelim N."/>
            <person name="Wang L."/>
            <person name="Nong W."/>
            <person name="Wan A.T."/>
            <person name="Shi M."/>
            <person name="Liu X."/>
            <person name="Cao Q."/>
            <person name="Hui J.H.L."/>
            <person name="Sookrung N."/>
            <person name="Leung T.F."/>
            <person name="Tungtrongchitr A."/>
            <person name="Tsui S.K.W."/>
        </authorList>
    </citation>
    <scope>NUCLEOTIDE SEQUENCE [LARGE SCALE GENOMIC DNA]</scope>
    <source>
        <strain evidence="1">PWHHKU_190912</strain>
    </source>
</reference>
<proteinExistence type="predicted"/>
<keyword evidence="2" id="KW-1185">Reference proteome</keyword>
<evidence type="ECO:0000313" key="1">
    <source>
        <dbReference type="EMBL" id="KAJ4448022.1"/>
    </source>
</evidence>
<sequence>MPDSGVVSMKSSNQKGSCFFLTSYGHEIWTWLANHRDSIKTYYKVSELFGGAHARAATVETAISGFQKLAFTHLIKTIHDFDISNEAKGSKMPDHIII</sequence>
<dbReference type="Proteomes" id="UP001148838">
    <property type="component" value="Unassembled WGS sequence"/>
</dbReference>
<evidence type="ECO:0000313" key="2">
    <source>
        <dbReference type="Proteomes" id="UP001148838"/>
    </source>
</evidence>
<accession>A0ABQ8TQL9</accession>